<name>V2XEL1_MONRO</name>
<organism evidence="2 3">
    <name type="scientific">Moniliophthora roreri (strain MCA 2997)</name>
    <name type="common">Cocoa frosty pod rot fungus</name>
    <name type="synonym">Crinipellis roreri</name>
    <dbReference type="NCBI Taxonomy" id="1381753"/>
    <lineage>
        <taxon>Eukaryota</taxon>
        <taxon>Fungi</taxon>
        <taxon>Dikarya</taxon>
        <taxon>Basidiomycota</taxon>
        <taxon>Agaricomycotina</taxon>
        <taxon>Agaricomycetes</taxon>
        <taxon>Agaricomycetidae</taxon>
        <taxon>Agaricales</taxon>
        <taxon>Marasmiineae</taxon>
        <taxon>Marasmiaceae</taxon>
        <taxon>Moniliophthora</taxon>
    </lineage>
</organism>
<sequence length="94" mass="10474">MSVYLSSDLNDSSEPAATMSMDPFVLYSRSLHDYTLRLWTESRRLAEEKARARSKGEARSAIRRSSPSKSPQPVAGDSLRSKGSSPSRRKPQSQ</sequence>
<accession>V2XEL1</accession>
<dbReference type="EMBL" id="AWSO01000300">
    <property type="protein sequence ID" value="ESK92127.1"/>
    <property type="molecule type" value="Genomic_DNA"/>
</dbReference>
<feature type="compositionally biased region" description="Polar residues" evidence="1">
    <location>
        <begin position="1"/>
        <end position="15"/>
    </location>
</feature>
<feature type="region of interest" description="Disordered" evidence="1">
    <location>
        <begin position="46"/>
        <end position="94"/>
    </location>
</feature>
<dbReference type="HOGENOM" id="CLU_2386681_0_0_1"/>
<proteinExistence type="predicted"/>
<feature type="region of interest" description="Disordered" evidence="1">
    <location>
        <begin position="1"/>
        <end position="22"/>
    </location>
</feature>
<keyword evidence="3" id="KW-1185">Reference proteome</keyword>
<evidence type="ECO:0000313" key="3">
    <source>
        <dbReference type="Proteomes" id="UP000017559"/>
    </source>
</evidence>
<protein>
    <submittedName>
        <fullName evidence="2">Uncharacterized protein</fullName>
    </submittedName>
</protein>
<dbReference type="Proteomes" id="UP000017559">
    <property type="component" value="Unassembled WGS sequence"/>
</dbReference>
<dbReference type="AlphaFoldDB" id="V2XEL1"/>
<evidence type="ECO:0000313" key="2">
    <source>
        <dbReference type="EMBL" id="ESK92127.1"/>
    </source>
</evidence>
<evidence type="ECO:0000256" key="1">
    <source>
        <dbReference type="SAM" id="MobiDB-lite"/>
    </source>
</evidence>
<dbReference type="OrthoDB" id="3027690at2759"/>
<reference evidence="2 3" key="1">
    <citation type="journal article" date="2014" name="BMC Genomics">
        <title>Genome and secretome analysis of the hemibiotrophic fungal pathogen, Moniliophthora roreri, which causes frosty pod rot disease of cacao: mechanisms of the biotrophic and necrotrophic phases.</title>
        <authorList>
            <person name="Meinhardt L.W."/>
            <person name="Costa G.G.L."/>
            <person name="Thomazella D.P.T."/>
            <person name="Teixeira P.J.P.L."/>
            <person name="Carazzolle M.F."/>
            <person name="Schuster S.C."/>
            <person name="Carlson J.E."/>
            <person name="Guiltinan M.J."/>
            <person name="Mieczkowski P."/>
            <person name="Farmer A."/>
            <person name="Ramaraj T."/>
            <person name="Crozier J."/>
            <person name="Davis R.E."/>
            <person name="Shao J."/>
            <person name="Melnick R.L."/>
            <person name="Pereira G.A.G."/>
            <person name="Bailey B.A."/>
        </authorList>
    </citation>
    <scope>NUCLEOTIDE SEQUENCE [LARGE SCALE GENOMIC DNA]</scope>
    <source>
        <strain evidence="2 3">MCA 2997</strain>
    </source>
</reference>
<comment type="caution">
    <text evidence="2">The sequence shown here is derived from an EMBL/GenBank/DDBJ whole genome shotgun (WGS) entry which is preliminary data.</text>
</comment>
<feature type="compositionally biased region" description="Basic and acidic residues" evidence="1">
    <location>
        <begin position="46"/>
        <end position="60"/>
    </location>
</feature>
<gene>
    <name evidence="2" type="ORF">Moror_4778</name>
</gene>
<dbReference type="KEGG" id="mrr:Moror_4778"/>